<keyword evidence="3" id="KW-1185">Reference proteome</keyword>
<sequence length="122" mass="13778">MILKLQSCCANVSGQLLLYYHCLLNSSVGIYAQVLSNDYQSLHLYSRFLYTSVCVGIAFCFVARVGHVGAVTTNKTCLASYCALMFSLILTEVRLFLNEDWREVFKFILHSTYEIAPQCIIS</sequence>
<reference evidence="2" key="1">
    <citation type="submission" date="2022-07" db="EMBL/GenBank/DDBJ databases">
        <authorList>
            <person name="Macas J."/>
            <person name="Novak P."/>
            <person name="Neumann P."/>
        </authorList>
    </citation>
    <scope>NUCLEOTIDE SEQUENCE</scope>
</reference>
<keyword evidence="1" id="KW-1133">Transmembrane helix</keyword>
<protein>
    <submittedName>
        <fullName evidence="2">Uncharacterized protein</fullName>
    </submittedName>
</protein>
<accession>A0A9P0Z7Q1</accession>
<name>A0A9P0Z7Q1_CUSEU</name>
<feature type="transmembrane region" description="Helical" evidence="1">
    <location>
        <begin position="17"/>
        <end position="36"/>
    </location>
</feature>
<keyword evidence="1" id="KW-0812">Transmembrane</keyword>
<gene>
    <name evidence="2" type="ORF">CEURO_LOCUS10761</name>
</gene>
<evidence type="ECO:0000256" key="1">
    <source>
        <dbReference type="SAM" id="Phobius"/>
    </source>
</evidence>
<proteinExistence type="predicted"/>
<evidence type="ECO:0000313" key="3">
    <source>
        <dbReference type="Proteomes" id="UP001152484"/>
    </source>
</evidence>
<organism evidence="2 3">
    <name type="scientific">Cuscuta europaea</name>
    <name type="common">European dodder</name>
    <dbReference type="NCBI Taxonomy" id="41803"/>
    <lineage>
        <taxon>Eukaryota</taxon>
        <taxon>Viridiplantae</taxon>
        <taxon>Streptophyta</taxon>
        <taxon>Embryophyta</taxon>
        <taxon>Tracheophyta</taxon>
        <taxon>Spermatophyta</taxon>
        <taxon>Magnoliopsida</taxon>
        <taxon>eudicotyledons</taxon>
        <taxon>Gunneridae</taxon>
        <taxon>Pentapetalae</taxon>
        <taxon>asterids</taxon>
        <taxon>lamiids</taxon>
        <taxon>Solanales</taxon>
        <taxon>Convolvulaceae</taxon>
        <taxon>Cuscuteae</taxon>
        <taxon>Cuscuta</taxon>
        <taxon>Cuscuta subgen. Cuscuta</taxon>
    </lineage>
</organism>
<feature type="transmembrane region" description="Helical" evidence="1">
    <location>
        <begin position="78"/>
        <end position="97"/>
    </location>
</feature>
<keyword evidence="1" id="KW-0472">Membrane</keyword>
<evidence type="ECO:0000313" key="2">
    <source>
        <dbReference type="EMBL" id="CAH9089178.1"/>
    </source>
</evidence>
<comment type="caution">
    <text evidence="2">The sequence shown here is derived from an EMBL/GenBank/DDBJ whole genome shotgun (WGS) entry which is preliminary data.</text>
</comment>
<feature type="transmembrane region" description="Helical" evidence="1">
    <location>
        <begin position="48"/>
        <end position="66"/>
    </location>
</feature>
<dbReference type="AlphaFoldDB" id="A0A9P0Z7Q1"/>
<dbReference type="OrthoDB" id="1274091at2759"/>
<dbReference type="EMBL" id="CAMAPE010000020">
    <property type="protein sequence ID" value="CAH9089178.1"/>
    <property type="molecule type" value="Genomic_DNA"/>
</dbReference>
<dbReference type="Proteomes" id="UP001152484">
    <property type="component" value="Unassembled WGS sequence"/>
</dbReference>